<evidence type="ECO:0000313" key="1">
    <source>
        <dbReference type="EMBL" id="EMS58001.1"/>
    </source>
</evidence>
<organism evidence="1">
    <name type="scientific">Triticum urartu</name>
    <name type="common">Red wild einkorn</name>
    <name type="synonym">Crithodium urartu</name>
    <dbReference type="NCBI Taxonomy" id="4572"/>
    <lineage>
        <taxon>Eukaryota</taxon>
        <taxon>Viridiplantae</taxon>
        <taxon>Streptophyta</taxon>
        <taxon>Embryophyta</taxon>
        <taxon>Tracheophyta</taxon>
        <taxon>Spermatophyta</taxon>
        <taxon>Magnoliopsida</taxon>
        <taxon>Liliopsida</taxon>
        <taxon>Poales</taxon>
        <taxon>Poaceae</taxon>
        <taxon>BOP clade</taxon>
        <taxon>Pooideae</taxon>
        <taxon>Triticodae</taxon>
        <taxon>Triticeae</taxon>
        <taxon>Triticinae</taxon>
        <taxon>Triticum</taxon>
    </lineage>
</organism>
<reference evidence="1" key="1">
    <citation type="journal article" date="2013" name="Nature">
        <title>Draft genome of the wheat A-genome progenitor Triticum urartu.</title>
        <authorList>
            <person name="Ling H.Q."/>
            <person name="Zhao S."/>
            <person name="Liu D."/>
            <person name="Wang J."/>
            <person name="Sun H."/>
            <person name="Zhang C."/>
            <person name="Fan H."/>
            <person name="Li D."/>
            <person name="Dong L."/>
            <person name="Tao Y."/>
            <person name="Gao C."/>
            <person name="Wu H."/>
            <person name="Li Y."/>
            <person name="Cui Y."/>
            <person name="Guo X."/>
            <person name="Zheng S."/>
            <person name="Wang B."/>
            <person name="Yu K."/>
            <person name="Liang Q."/>
            <person name="Yang W."/>
            <person name="Lou X."/>
            <person name="Chen J."/>
            <person name="Feng M."/>
            <person name="Jian J."/>
            <person name="Zhang X."/>
            <person name="Luo G."/>
            <person name="Jiang Y."/>
            <person name="Liu J."/>
            <person name="Wang Z."/>
            <person name="Sha Y."/>
            <person name="Zhang B."/>
            <person name="Wu H."/>
            <person name="Tang D."/>
            <person name="Shen Q."/>
            <person name="Xue P."/>
            <person name="Zou S."/>
            <person name="Wang X."/>
            <person name="Liu X."/>
            <person name="Wang F."/>
            <person name="Yang Y."/>
            <person name="An X."/>
            <person name="Dong Z."/>
            <person name="Zhang K."/>
            <person name="Zhang X."/>
            <person name="Luo M.C."/>
            <person name="Dvorak J."/>
            <person name="Tong Y."/>
            <person name="Wang J."/>
            <person name="Yang H."/>
            <person name="Li Z."/>
            <person name="Wang D."/>
            <person name="Zhang A."/>
            <person name="Wang J."/>
        </authorList>
    </citation>
    <scope>NUCLEOTIDE SEQUENCE</scope>
</reference>
<protein>
    <submittedName>
        <fullName evidence="1">Uncharacterized protein</fullName>
    </submittedName>
</protein>
<gene>
    <name evidence="1" type="ORF">TRIUR3_23026</name>
</gene>
<accession>M7ZED7</accession>
<proteinExistence type="predicted"/>
<dbReference type="EMBL" id="KD137577">
    <property type="protein sequence ID" value="EMS58001.1"/>
    <property type="molecule type" value="Genomic_DNA"/>
</dbReference>
<name>M7ZED7_TRIUA</name>
<dbReference type="AlphaFoldDB" id="M7ZED7"/>
<sequence>MAKSSLLFLPTPLYFPPPPSSLRLFAPTGLGLSLLQVHPFASIGASGFSSLPPVPR</sequence>